<evidence type="ECO:0000313" key="2">
    <source>
        <dbReference type="Proteomes" id="UP000886595"/>
    </source>
</evidence>
<dbReference type="EMBL" id="JAAMPC010000007">
    <property type="protein sequence ID" value="KAG2304249.1"/>
    <property type="molecule type" value="Genomic_DNA"/>
</dbReference>
<accession>A0A8X7SBW5</accession>
<reference evidence="1 2" key="1">
    <citation type="submission" date="2020-02" db="EMBL/GenBank/DDBJ databases">
        <authorList>
            <person name="Ma Q."/>
            <person name="Huang Y."/>
            <person name="Song X."/>
            <person name="Pei D."/>
        </authorList>
    </citation>
    <scope>NUCLEOTIDE SEQUENCE [LARGE SCALE GENOMIC DNA]</scope>
    <source>
        <strain evidence="1">Sxm20200214</strain>
        <tissue evidence="1">Leaf</tissue>
    </source>
</reference>
<name>A0A8X7SBW5_BRACI</name>
<protein>
    <submittedName>
        <fullName evidence="1">Uncharacterized protein</fullName>
    </submittedName>
</protein>
<proteinExistence type="predicted"/>
<evidence type="ECO:0000313" key="1">
    <source>
        <dbReference type="EMBL" id="KAG2304249.1"/>
    </source>
</evidence>
<comment type="caution">
    <text evidence="1">The sequence shown here is derived from an EMBL/GenBank/DDBJ whole genome shotgun (WGS) entry which is preliminary data.</text>
</comment>
<sequence length="95" mass="10677">MAVPFAHSPSEMVLLSRRFEGREIHGGSNLRDYRDTTSSRRLGFWSWHLVPDELGPRDTSEDGRLKVLSNFFDAHKAVGLTSGCINGGDLYQPQE</sequence>
<organism evidence="1 2">
    <name type="scientific">Brassica carinata</name>
    <name type="common">Ethiopian mustard</name>
    <name type="synonym">Abyssinian cabbage</name>
    <dbReference type="NCBI Taxonomy" id="52824"/>
    <lineage>
        <taxon>Eukaryota</taxon>
        <taxon>Viridiplantae</taxon>
        <taxon>Streptophyta</taxon>
        <taxon>Embryophyta</taxon>
        <taxon>Tracheophyta</taxon>
        <taxon>Spermatophyta</taxon>
        <taxon>Magnoliopsida</taxon>
        <taxon>eudicotyledons</taxon>
        <taxon>Gunneridae</taxon>
        <taxon>Pentapetalae</taxon>
        <taxon>rosids</taxon>
        <taxon>malvids</taxon>
        <taxon>Brassicales</taxon>
        <taxon>Brassicaceae</taxon>
        <taxon>Brassiceae</taxon>
        <taxon>Brassica</taxon>
    </lineage>
</organism>
<dbReference type="AlphaFoldDB" id="A0A8X7SBW5"/>
<dbReference type="Proteomes" id="UP000886595">
    <property type="component" value="Unassembled WGS sequence"/>
</dbReference>
<gene>
    <name evidence="1" type="ORF">Bca52824_032900</name>
</gene>
<keyword evidence="2" id="KW-1185">Reference proteome</keyword>